<dbReference type="Pfam" id="PF03129">
    <property type="entry name" value="HGTP_anticodon"/>
    <property type="match status" value="1"/>
</dbReference>
<keyword evidence="5 8" id="KW-0648">Protein biosynthesis</keyword>
<dbReference type="GO" id="GO:0004821">
    <property type="term" value="F:histidine-tRNA ligase activity"/>
    <property type="evidence" value="ECO:0007669"/>
    <property type="project" value="UniProtKB-UniRule"/>
</dbReference>
<dbReference type="GO" id="GO:0006427">
    <property type="term" value="P:histidyl-tRNA aminoacylation"/>
    <property type="evidence" value="ECO:0007669"/>
    <property type="project" value="UniProtKB-UniRule"/>
</dbReference>
<evidence type="ECO:0000256" key="4">
    <source>
        <dbReference type="ARBA" id="ARBA00022840"/>
    </source>
</evidence>
<proteinExistence type="inferred from homology"/>
<evidence type="ECO:0000256" key="3">
    <source>
        <dbReference type="ARBA" id="ARBA00022741"/>
    </source>
</evidence>
<dbReference type="PANTHER" id="PTHR43707:SF1">
    <property type="entry name" value="HISTIDINE--TRNA LIGASE, MITOCHONDRIAL-RELATED"/>
    <property type="match status" value="1"/>
</dbReference>
<feature type="binding site" evidence="9">
    <location>
        <position position="128"/>
    </location>
    <ligand>
        <name>L-histidine</name>
        <dbReference type="ChEBI" id="CHEBI:57595"/>
    </ligand>
</feature>
<dbReference type="InterPro" id="IPR033656">
    <property type="entry name" value="HisRS_anticodon"/>
</dbReference>
<accession>A0A1G2MJV0</accession>
<dbReference type="InterPro" id="IPR006195">
    <property type="entry name" value="aa-tRNA-synth_II"/>
</dbReference>
<dbReference type="Gene3D" id="3.30.930.10">
    <property type="entry name" value="Bira Bifunctional Protein, Domain 2"/>
    <property type="match status" value="1"/>
</dbReference>
<dbReference type="AlphaFoldDB" id="A0A1G2MJV0"/>
<comment type="subunit">
    <text evidence="8">Homodimer.</text>
</comment>
<dbReference type="CDD" id="cd00859">
    <property type="entry name" value="HisRS_anticodon"/>
    <property type="match status" value="1"/>
</dbReference>
<evidence type="ECO:0000256" key="2">
    <source>
        <dbReference type="ARBA" id="ARBA00022598"/>
    </source>
</evidence>
<dbReference type="Gene3D" id="3.40.50.800">
    <property type="entry name" value="Anticodon-binding domain"/>
    <property type="match status" value="1"/>
</dbReference>
<comment type="catalytic activity">
    <reaction evidence="7 8">
        <text>tRNA(His) + L-histidine + ATP = L-histidyl-tRNA(His) + AMP + diphosphate + H(+)</text>
        <dbReference type="Rhea" id="RHEA:17313"/>
        <dbReference type="Rhea" id="RHEA-COMP:9665"/>
        <dbReference type="Rhea" id="RHEA-COMP:9689"/>
        <dbReference type="ChEBI" id="CHEBI:15378"/>
        <dbReference type="ChEBI" id="CHEBI:30616"/>
        <dbReference type="ChEBI" id="CHEBI:33019"/>
        <dbReference type="ChEBI" id="CHEBI:57595"/>
        <dbReference type="ChEBI" id="CHEBI:78442"/>
        <dbReference type="ChEBI" id="CHEBI:78527"/>
        <dbReference type="ChEBI" id="CHEBI:456215"/>
        <dbReference type="EC" id="6.1.1.21"/>
    </reaction>
</comment>
<evidence type="ECO:0000313" key="11">
    <source>
        <dbReference type="EMBL" id="OHA24136.1"/>
    </source>
</evidence>
<sequence length="467" mass="52965">MKKSVLSTEPYKGVRDFFPADMAAERKIFDIWRKTVEKYGYEEYGASVLEPAELYRAKSGEELVNEQTYTFTDRGDRQVTLRPEMTPTVARMVSAKRRELSFPLRWYSIPNLFRYEQPQRGRLREHWQLNVDIFGVESINAEIEIISIAHDIVCAYGLKENDFEIRINNRKLMNYLFKEVFGLNEEATKKMSRLIDKKNKISKEDFEKGVREVFDNLTITSPRPLGESSSPFVSQAKVGRLLPPVGAANGKLSDKLLSLLNSQTLEELSSQLPKNVGENEGIKEIQNVIQNLEKLGITNVRFDQSLMRGFDYYTGIVFEIFDQNPVNKRSVFGGGRYDDLLSIFGGDKIPAVGFGAGDVAARDLMETYGNISETDSSADLYICTIGKQNISYALKLAQKLRQNETRVTVDFSEKKVGDQIASAVKYGIPKVICIGDEEVKTTKFKIKTLETGQEVTVQEEELIKSLL</sequence>
<keyword evidence="6 8" id="KW-0030">Aminoacyl-tRNA synthetase</keyword>
<dbReference type="NCBIfam" id="TIGR00442">
    <property type="entry name" value="hisS"/>
    <property type="match status" value="1"/>
</dbReference>
<name>A0A1G2MJV0_9BACT</name>
<comment type="similarity">
    <text evidence="1 8">Belongs to the class-II aminoacyl-tRNA synthetase family.</text>
</comment>
<dbReference type="PANTHER" id="PTHR43707">
    <property type="entry name" value="HISTIDYL-TRNA SYNTHETASE"/>
    <property type="match status" value="1"/>
</dbReference>
<dbReference type="Proteomes" id="UP000178413">
    <property type="component" value="Unassembled WGS sequence"/>
</dbReference>
<evidence type="ECO:0000256" key="8">
    <source>
        <dbReference type="HAMAP-Rule" id="MF_00127"/>
    </source>
</evidence>
<evidence type="ECO:0000256" key="6">
    <source>
        <dbReference type="ARBA" id="ARBA00023146"/>
    </source>
</evidence>
<feature type="binding site" evidence="9">
    <location>
        <position position="132"/>
    </location>
    <ligand>
        <name>L-histidine</name>
        <dbReference type="ChEBI" id="CHEBI:57595"/>
    </ligand>
</feature>
<keyword evidence="4 8" id="KW-0067">ATP-binding</keyword>
<feature type="binding site" evidence="9">
    <location>
        <begin position="84"/>
        <end position="86"/>
    </location>
    <ligand>
        <name>L-histidine</name>
        <dbReference type="ChEBI" id="CHEBI:57595"/>
    </ligand>
</feature>
<keyword evidence="8" id="KW-0963">Cytoplasm</keyword>
<dbReference type="InterPro" id="IPR004516">
    <property type="entry name" value="HisRS/HisZ"/>
</dbReference>
<dbReference type="GO" id="GO:0005524">
    <property type="term" value="F:ATP binding"/>
    <property type="evidence" value="ECO:0007669"/>
    <property type="project" value="UniProtKB-UniRule"/>
</dbReference>
<dbReference type="STRING" id="1802308.A3D50_01185"/>
<dbReference type="EMBL" id="MHRM01000012">
    <property type="protein sequence ID" value="OHA24136.1"/>
    <property type="molecule type" value="Genomic_DNA"/>
</dbReference>
<dbReference type="CDD" id="cd00773">
    <property type="entry name" value="HisRS-like_core"/>
    <property type="match status" value="1"/>
</dbReference>
<dbReference type="InterPro" id="IPR004154">
    <property type="entry name" value="Anticodon-bd"/>
</dbReference>
<organism evidence="11 12">
    <name type="scientific">Candidatus Taylorbacteria bacterium RIFCSPHIGHO2_02_FULL_44_12</name>
    <dbReference type="NCBI Taxonomy" id="1802308"/>
    <lineage>
        <taxon>Bacteria</taxon>
        <taxon>Candidatus Tayloriibacteriota</taxon>
    </lineage>
</organism>
<dbReference type="PIRSF" id="PIRSF001549">
    <property type="entry name" value="His-tRNA_synth"/>
    <property type="match status" value="1"/>
</dbReference>
<evidence type="ECO:0000256" key="1">
    <source>
        <dbReference type="ARBA" id="ARBA00008226"/>
    </source>
</evidence>
<feature type="binding site" evidence="9">
    <location>
        <begin position="312"/>
        <end position="313"/>
    </location>
    <ligand>
        <name>L-histidine</name>
        <dbReference type="ChEBI" id="CHEBI:57595"/>
    </ligand>
</feature>
<dbReference type="Pfam" id="PF13393">
    <property type="entry name" value="tRNA-synt_His"/>
    <property type="match status" value="1"/>
</dbReference>
<comment type="caution">
    <text evidence="11">The sequence shown here is derived from an EMBL/GenBank/DDBJ whole genome shotgun (WGS) entry which is preliminary data.</text>
</comment>
<evidence type="ECO:0000256" key="5">
    <source>
        <dbReference type="ARBA" id="ARBA00022917"/>
    </source>
</evidence>
<dbReference type="SUPFAM" id="SSF55681">
    <property type="entry name" value="Class II aaRS and biotin synthetases"/>
    <property type="match status" value="1"/>
</dbReference>
<dbReference type="EC" id="6.1.1.21" evidence="8"/>
<gene>
    <name evidence="8" type="primary">hisS</name>
    <name evidence="11" type="ORF">A3D50_01185</name>
</gene>
<evidence type="ECO:0000256" key="9">
    <source>
        <dbReference type="PIRSR" id="PIRSR001549-1"/>
    </source>
</evidence>
<feature type="domain" description="Aminoacyl-transfer RNA synthetases class-II family profile" evidence="10">
    <location>
        <begin position="13"/>
        <end position="357"/>
    </location>
</feature>
<dbReference type="HAMAP" id="MF_00127">
    <property type="entry name" value="His_tRNA_synth"/>
    <property type="match status" value="1"/>
</dbReference>
<protein>
    <recommendedName>
        <fullName evidence="8">Histidine--tRNA ligase</fullName>
        <ecNumber evidence="8">6.1.1.21</ecNumber>
    </recommendedName>
    <alternativeName>
        <fullName evidence="8">Histidyl-tRNA synthetase</fullName>
        <shortName evidence="8">HisRS</shortName>
    </alternativeName>
</protein>
<dbReference type="SUPFAM" id="SSF52954">
    <property type="entry name" value="Class II aaRS ABD-related"/>
    <property type="match status" value="1"/>
</dbReference>
<dbReference type="InterPro" id="IPR045864">
    <property type="entry name" value="aa-tRNA-synth_II/BPL/LPL"/>
</dbReference>
<dbReference type="InterPro" id="IPR041715">
    <property type="entry name" value="HisRS-like_core"/>
</dbReference>
<keyword evidence="3 8" id="KW-0547">Nucleotide-binding</keyword>
<dbReference type="InterPro" id="IPR015807">
    <property type="entry name" value="His-tRNA-ligase"/>
</dbReference>
<evidence type="ECO:0000313" key="12">
    <source>
        <dbReference type="Proteomes" id="UP000178413"/>
    </source>
</evidence>
<reference evidence="11 12" key="1">
    <citation type="journal article" date="2016" name="Nat. Commun.">
        <title>Thousands of microbial genomes shed light on interconnected biogeochemical processes in an aquifer system.</title>
        <authorList>
            <person name="Anantharaman K."/>
            <person name="Brown C.T."/>
            <person name="Hug L.A."/>
            <person name="Sharon I."/>
            <person name="Castelle C.J."/>
            <person name="Probst A.J."/>
            <person name="Thomas B.C."/>
            <person name="Singh A."/>
            <person name="Wilkins M.J."/>
            <person name="Karaoz U."/>
            <person name="Brodie E.L."/>
            <person name="Williams K.H."/>
            <person name="Hubbard S.S."/>
            <person name="Banfield J.F."/>
        </authorList>
    </citation>
    <scope>NUCLEOTIDE SEQUENCE [LARGE SCALE GENOMIC DNA]</scope>
</reference>
<dbReference type="PROSITE" id="PS50862">
    <property type="entry name" value="AA_TRNA_LIGASE_II"/>
    <property type="match status" value="1"/>
</dbReference>
<comment type="subcellular location">
    <subcellularLocation>
        <location evidence="8">Cytoplasm</location>
    </subcellularLocation>
</comment>
<dbReference type="InterPro" id="IPR036621">
    <property type="entry name" value="Anticodon-bd_dom_sf"/>
</dbReference>
<evidence type="ECO:0000256" key="7">
    <source>
        <dbReference type="ARBA" id="ARBA00047639"/>
    </source>
</evidence>
<feature type="binding site" evidence="9">
    <location>
        <position position="308"/>
    </location>
    <ligand>
        <name>L-histidine</name>
        <dbReference type="ChEBI" id="CHEBI:57595"/>
    </ligand>
</feature>
<dbReference type="GO" id="GO:0005737">
    <property type="term" value="C:cytoplasm"/>
    <property type="evidence" value="ECO:0007669"/>
    <property type="project" value="UniProtKB-SubCell"/>
</dbReference>
<evidence type="ECO:0000259" key="10">
    <source>
        <dbReference type="PROSITE" id="PS50862"/>
    </source>
</evidence>
<feature type="binding site" evidence="9">
    <location>
        <position position="114"/>
    </location>
    <ligand>
        <name>L-histidine</name>
        <dbReference type="ChEBI" id="CHEBI:57595"/>
    </ligand>
</feature>
<keyword evidence="2 8" id="KW-0436">Ligase</keyword>